<evidence type="ECO:0000259" key="7">
    <source>
        <dbReference type="Pfam" id="PF00931"/>
    </source>
</evidence>
<dbReference type="GO" id="GO:0098542">
    <property type="term" value="P:defense response to other organism"/>
    <property type="evidence" value="ECO:0007669"/>
    <property type="project" value="TreeGrafter"/>
</dbReference>
<dbReference type="Gene3D" id="1.20.5.4130">
    <property type="match status" value="1"/>
</dbReference>
<sequence>MGPELVIAGWFASAAIGQLIGLAFSYIKEHPVWLRMKKELKKLHAALERIKAVVEKVEKLEIIDDCTPAEEAWLWQLKDAVDEANDVLDELEYYKLEEDVKSGAEKVRATASNYTKKFMRSAAFVFKHSMRLKKKLKRAVKNLVHVADSAGDFLKLHNPSNEHEKRQKQIITRRESGCLLNEEVFGREKEKEKIVGWLKKDGSGEHESGAKENVTVLPIVGMAGMGKTTLAQLVYGDDYVRGIFDQRMWVCVSNNFDVTVIMKKIIRAANITDRQAEELSTLQEILKEKLQCNKFLLVLDDVWNDGDRKKWEDLLAPFKNGKQGSKILLTTRLNSVAEIIGKVMEGTEKPMNLQGIEWSEYLSLFNKHVFDGVNAGDHEKLLLIGEQIAKKLGRSPLLAKIVGGMLNYNLSFEFWNEVLENSIFNSIQNEDFKPILRLSYIHLSPQLQCCFRYCSIFSQDYLFEKDELVRMWMAAGLIQQSDEDKKRRPEDIGGEYFDSLLRKSFFNWAMHWVGMTYYVIHDLLHEMVCSVSKNECLEVDYSKPKPRDIPTTLHHLSIMVDDPLVLRKVPQLKNLHTLVLRIYGNGHGWDDILNKVLKRFKNLRVLKLELSVTCKRGSLDAIGDLKHLRYLHLGNDISQLPKSMYKLFHLQTIIALHLNPSTKGISKVMRSLINLRHLILPLEVIHTIAEIGKLTSLQELDEFHGKHLSHSNTWRSENAPSLWK</sequence>
<dbReference type="EMBL" id="CM017884">
    <property type="protein sequence ID" value="KAG1366782.1"/>
    <property type="molecule type" value="Genomic_DNA"/>
</dbReference>
<dbReference type="Pfam" id="PF23598">
    <property type="entry name" value="LRR_14"/>
    <property type="match status" value="1"/>
</dbReference>
<dbReference type="PANTHER" id="PTHR23155:SF1045">
    <property type="entry name" value="OS12G0204800 PROTEIN"/>
    <property type="match status" value="1"/>
</dbReference>
<evidence type="ECO:0000256" key="4">
    <source>
        <dbReference type="ARBA" id="ARBA00022741"/>
    </source>
</evidence>
<evidence type="ECO:0000259" key="9">
    <source>
        <dbReference type="Pfam" id="PF23559"/>
    </source>
</evidence>
<evidence type="ECO:0000256" key="2">
    <source>
        <dbReference type="ARBA" id="ARBA00022614"/>
    </source>
</evidence>
<keyword evidence="6" id="KW-0812">Transmembrane</keyword>
<dbReference type="InterPro" id="IPR058922">
    <property type="entry name" value="WHD_DRP"/>
</dbReference>
<evidence type="ECO:0000313" key="12">
    <source>
        <dbReference type="Proteomes" id="UP000797356"/>
    </source>
</evidence>
<evidence type="ECO:0000256" key="6">
    <source>
        <dbReference type="SAM" id="Phobius"/>
    </source>
</evidence>
<dbReference type="Gene3D" id="3.40.50.300">
    <property type="entry name" value="P-loop containing nucleotide triphosphate hydrolases"/>
    <property type="match status" value="1"/>
</dbReference>
<dbReference type="Gene3D" id="3.80.10.10">
    <property type="entry name" value="Ribonuclease Inhibitor"/>
    <property type="match status" value="1"/>
</dbReference>
<keyword evidence="6" id="KW-1133">Transmembrane helix</keyword>
<feature type="domain" description="Disease resistance R13L4/SHOC-2-like LRR" evidence="10">
    <location>
        <begin position="595"/>
        <end position="706"/>
    </location>
</feature>
<dbReference type="InterPro" id="IPR027417">
    <property type="entry name" value="P-loop_NTPase"/>
</dbReference>
<feature type="domain" description="Disease resistance N-terminal" evidence="8">
    <location>
        <begin position="25"/>
        <end position="104"/>
    </location>
</feature>
<dbReference type="Pfam" id="PF23559">
    <property type="entry name" value="WHD_DRP"/>
    <property type="match status" value="1"/>
</dbReference>
<proteinExistence type="inferred from homology"/>
<keyword evidence="12" id="KW-1185">Reference proteome</keyword>
<dbReference type="InterPro" id="IPR036388">
    <property type="entry name" value="WH-like_DNA-bd_sf"/>
</dbReference>
<keyword evidence="2" id="KW-0433">Leucine-rich repeat</keyword>
<dbReference type="InterPro" id="IPR042197">
    <property type="entry name" value="Apaf_helical"/>
</dbReference>
<reference evidence="11" key="2">
    <citation type="submission" date="2019-07" db="EMBL/GenBank/DDBJ databases">
        <authorList>
            <person name="Yang Y."/>
            <person name="Bocs S."/>
            <person name="Baudouin L."/>
        </authorList>
    </citation>
    <scope>NUCLEOTIDE SEQUENCE</scope>
    <source>
        <tissue evidence="11">Spear leaf of Hainan Tall coconut</tissue>
    </source>
</reference>
<keyword evidence="5" id="KW-0611">Plant defense</keyword>
<dbReference type="OrthoDB" id="777063at2759"/>
<dbReference type="Pfam" id="PF00931">
    <property type="entry name" value="NB-ARC"/>
    <property type="match status" value="1"/>
</dbReference>
<gene>
    <name evidence="11" type="ORF">COCNU_13G005720</name>
</gene>
<dbReference type="InterPro" id="IPR002182">
    <property type="entry name" value="NB-ARC"/>
</dbReference>
<dbReference type="GO" id="GO:0043531">
    <property type="term" value="F:ADP binding"/>
    <property type="evidence" value="ECO:0007669"/>
    <property type="project" value="InterPro"/>
</dbReference>
<comment type="similarity">
    <text evidence="1">Belongs to the disease resistance NB-LRR family.</text>
</comment>
<reference evidence="11" key="1">
    <citation type="journal article" date="2017" name="Gigascience">
        <title>The genome draft of coconut (Cocos nucifera).</title>
        <authorList>
            <person name="Xiao Y."/>
            <person name="Xu P."/>
            <person name="Fan H."/>
            <person name="Baudouin L."/>
            <person name="Xia W."/>
            <person name="Bocs S."/>
            <person name="Xu J."/>
            <person name="Li Q."/>
            <person name="Guo A."/>
            <person name="Zhou L."/>
            <person name="Li J."/>
            <person name="Wu Y."/>
            <person name="Ma Z."/>
            <person name="Armero A."/>
            <person name="Issali A.E."/>
            <person name="Liu N."/>
            <person name="Peng M."/>
            <person name="Yang Y."/>
        </authorList>
    </citation>
    <scope>NUCLEOTIDE SEQUENCE</scope>
    <source>
        <tissue evidence="11">Spear leaf of Hainan Tall coconut</tissue>
    </source>
</reference>
<organism evidence="11 12">
    <name type="scientific">Cocos nucifera</name>
    <name type="common">Coconut palm</name>
    <dbReference type="NCBI Taxonomy" id="13894"/>
    <lineage>
        <taxon>Eukaryota</taxon>
        <taxon>Viridiplantae</taxon>
        <taxon>Streptophyta</taxon>
        <taxon>Embryophyta</taxon>
        <taxon>Tracheophyta</taxon>
        <taxon>Spermatophyta</taxon>
        <taxon>Magnoliopsida</taxon>
        <taxon>Liliopsida</taxon>
        <taxon>Arecaceae</taxon>
        <taxon>Arecoideae</taxon>
        <taxon>Cocoseae</taxon>
        <taxon>Attaleinae</taxon>
        <taxon>Cocos</taxon>
    </lineage>
</organism>
<dbReference type="InterPro" id="IPR041118">
    <property type="entry name" value="Rx_N"/>
</dbReference>
<dbReference type="InterPro" id="IPR055414">
    <property type="entry name" value="LRR_R13L4/SHOC2-like"/>
</dbReference>
<keyword evidence="4" id="KW-0547">Nucleotide-binding</keyword>
<evidence type="ECO:0000259" key="10">
    <source>
        <dbReference type="Pfam" id="PF23598"/>
    </source>
</evidence>
<dbReference type="Proteomes" id="UP000797356">
    <property type="component" value="Chromosome 13"/>
</dbReference>
<accession>A0A8K0NBJ6</accession>
<evidence type="ECO:0000313" key="11">
    <source>
        <dbReference type="EMBL" id="KAG1366782.1"/>
    </source>
</evidence>
<dbReference type="Gene3D" id="1.10.8.430">
    <property type="entry name" value="Helical domain of apoptotic protease-activating factors"/>
    <property type="match status" value="1"/>
</dbReference>
<dbReference type="Pfam" id="PF18052">
    <property type="entry name" value="Rx_N"/>
    <property type="match status" value="1"/>
</dbReference>
<dbReference type="Gene3D" id="1.10.10.10">
    <property type="entry name" value="Winged helix-like DNA-binding domain superfamily/Winged helix DNA-binding domain"/>
    <property type="match status" value="1"/>
</dbReference>
<feature type="domain" description="Disease resistance protein winged helix" evidence="9">
    <location>
        <begin position="456"/>
        <end position="528"/>
    </location>
</feature>
<evidence type="ECO:0000256" key="3">
    <source>
        <dbReference type="ARBA" id="ARBA00022737"/>
    </source>
</evidence>
<evidence type="ECO:0000256" key="5">
    <source>
        <dbReference type="ARBA" id="ARBA00022821"/>
    </source>
</evidence>
<keyword evidence="3" id="KW-0677">Repeat</keyword>
<dbReference type="InterPro" id="IPR044974">
    <property type="entry name" value="Disease_R_plants"/>
</dbReference>
<dbReference type="SUPFAM" id="SSF52058">
    <property type="entry name" value="L domain-like"/>
    <property type="match status" value="1"/>
</dbReference>
<keyword evidence="6" id="KW-0472">Membrane</keyword>
<dbReference type="SUPFAM" id="SSF52540">
    <property type="entry name" value="P-loop containing nucleoside triphosphate hydrolases"/>
    <property type="match status" value="1"/>
</dbReference>
<protein>
    <submittedName>
        <fullName evidence="11">Putative disease resistance protein RGA4</fullName>
    </submittedName>
</protein>
<comment type="caution">
    <text evidence="11">The sequence shown here is derived from an EMBL/GenBank/DDBJ whole genome shotgun (WGS) entry which is preliminary data.</text>
</comment>
<dbReference type="PANTHER" id="PTHR23155">
    <property type="entry name" value="DISEASE RESISTANCE PROTEIN RP"/>
    <property type="match status" value="1"/>
</dbReference>
<evidence type="ECO:0000256" key="1">
    <source>
        <dbReference type="ARBA" id="ARBA00008894"/>
    </source>
</evidence>
<feature type="transmembrane region" description="Helical" evidence="6">
    <location>
        <begin position="6"/>
        <end position="27"/>
    </location>
</feature>
<dbReference type="FunFam" id="3.40.50.300:FF:001091">
    <property type="entry name" value="Probable disease resistance protein At1g61300"/>
    <property type="match status" value="1"/>
</dbReference>
<name>A0A8K0NBJ6_COCNU</name>
<dbReference type="AlphaFoldDB" id="A0A8K0NBJ6"/>
<evidence type="ECO:0000259" key="8">
    <source>
        <dbReference type="Pfam" id="PF18052"/>
    </source>
</evidence>
<dbReference type="InterPro" id="IPR032675">
    <property type="entry name" value="LRR_dom_sf"/>
</dbReference>
<dbReference type="PRINTS" id="PR00364">
    <property type="entry name" value="DISEASERSIST"/>
</dbReference>
<feature type="domain" description="NB-ARC" evidence="7">
    <location>
        <begin position="188"/>
        <end position="371"/>
    </location>
</feature>